<sequence>MLADGVKFAFQEIIVPVEAEKWSFLFAPVLAFTIVALAFTVVPGGPGIYGFRTPFSILIATAIIGLTPILAVIMGWAASNKFAFIGASREALVSVTGEATLLASLLATTMMYGVLDFSEAVEKQMATGVIGLVANPIAALLFFIAALLVTDRVPFDLVLGEQEIVQGPYTEYSGLLYALVMALDYAKLYVLMLMFTLLFLGGWMPFTSPLLGSIAVLAKTVALMLFTVFLRAVYGRMRLDQTADMFWSRLFPLALLAFAVSALVRYIYTG</sequence>
<gene>
    <name evidence="6" type="ORF">CF15_04670</name>
</gene>
<keyword evidence="2 5" id="KW-0812">Transmembrane</keyword>
<feature type="transmembrane region" description="Helical" evidence="5">
    <location>
        <begin position="246"/>
        <end position="268"/>
    </location>
</feature>
<dbReference type="AlphaFoldDB" id="A0A0V8RXF1"/>
<feature type="transmembrane region" description="Helical" evidence="5">
    <location>
        <begin position="91"/>
        <end position="114"/>
    </location>
</feature>
<keyword evidence="3 5" id="KW-1133">Transmembrane helix</keyword>
<feature type="transmembrane region" description="Helical" evidence="5">
    <location>
        <begin position="55"/>
        <end position="79"/>
    </location>
</feature>
<dbReference type="STRING" id="2309.CF15_04670"/>
<feature type="transmembrane region" description="Helical" evidence="5">
    <location>
        <begin position="188"/>
        <end position="206"/>
    </location>
</feature>
<comment type="caution">
    <text evidence="6">The sequence shown here is derived from an EMBL/GenBank/DDBJ whole genome shotgun (WGS) entry which is preliminary data.</text>
</comment>
<keyword evidence="4 5" id="KW-0472">Membrane</keyword>
<dbReference type="PANTHER" id="PTHR11432:SF3">
    <property type="entry name" value="NADH-UBIQUINONE OXIDOREDUCTASE CHAIN 1"/>
    <property type="match status" value="1"/>
</dbReference>
<evidence type="ECO:0000256" key="3">
    <source>
        <dbReference type="ARBA" id="ARBA00022989"/>
    </source>
</evidence>
<protein>
    <submittedName>
        <fullName evidence="6">NADH dehydrogenase</fullName>
    </submittedName>
</protein>
<dbReference type="GO" id="GO:0003954">
    <property type="term" value="F:NADH dehydrogenase activity"/>
    <property type="evidence" value="ECO:0007669"/>
    <property type="project" value="TreeGrafter"/>
</dbReference>
<dbReference type="EMBL" id="LNTB01000001">
    <property type="protein sequence ID" value="KSW12718.1"/>
    <property type="molecule type" value="Genomic_DNA"/>
</dbReference>
<reference evidence="6 7" key="1">
    <citation type="submission" date="2015-11" db="EMBL/GenBank/DDBJ databases">
        <title>Genome sequence of Pyrodictium occultum PL-19, a marine hyperthermophilic archaeon isolated from Volcano, Italy.</title>
        <authorList>
            <person name="Utturkar S."/>
            <person name="Huber H."/>
            <person name="Leptihn S."/>
            <person name="Brown S."/>
            <person name="Stetter K.O."/>
            <person name="Podar M."/>
        </authorList>
    </citation>
    <scope>NUCLEOTIDE SEQUENCE [LARGE SCALE GENOMIC DNA]</scope>
    <source>
        <strain evidence="6 7">PL-19</strain>
    </source>
</reference>
<evidence type="ECO:0000313" key="6">
    <source>
        <dbReference type="EMBL" id="KSW12718.1"/>
    </source>
</evidence>
<dbReference type="Pfam" id="PF00146">
    <property type="entry name" value="NADHdh"/>
    <property type="match status" value="1"/>
</dbReference>
<proteinExistence type="predicted"/>
<accession>A0A0V8RXF1</accession>
<dbReference type="InterPro" id="IPR001694">
    <property type="entry name" value="NADH_UbQ_OxRdtase_su1/FPO"/>
</dbReference>
<feature type="transmembrane region" description="Helical" evidence="5">
    <location>
        <begin position="212"/>
        <end position="234"/>
    </location>
</feature>
<evidence type="ECO:0000256" key="4">
    <source>
        <dbReference type="ARBA" id="ARBA00023136"/>
    </source>
</evidence>
<evidence type="ECO:0000256" key="2">
    <source>
        <dbReference type="ARBA" id="ARBA00022692"/>
    </source>
</evidence>
<evidence type="ECO:0000256" key="5">
    <source>
        <dbReference type="SAM" id="Phobius"/>
    </source>
</evidence>
<evidence type="ECO:0000313" key="7">
    <source>
        <dbReference type="Proteomes" id="UP000053352"/>
    </source>
</evidence>
<evidence type="ECO:0000256" key="1">
    <source>
        <dbReference type="ARBA" id="ARBA00004141"/>
    </source>
</evidence>
<feature type="transmembrane region" description="Helical" evidence="5">
    <location>
        <begin position="22"/>
        <end position="43"/>
    </location>
</feature>
<dbReference type="PANTHER" id="PTHR11432">
    <property type="entry name" value="NADH DEHYDROGENASE SUBUNIT 1"/>
    <property type="match status" value="1"/>
</dbReference>
<comment type="subcellular location">
    <subcellularLocation>
        <location evidence="1">Membrane</location>
        <topology evidence="1">Multi-pass membrane protein</topology>
    </subcellularLocation>
</comment>
<name>A0A0V8RXF1_PYROC</name>
<dbReference type="GO" id="GO:0009060">
    <property type="term" value="P:aerobic respiration"/>
    <property type="evidence" value="ECO:0007669"/>
    <property type="project" value="TreeGrafter"/>
</dbReference>
<organism evidence="6 7">
    <name type="scientific">Pyrodictium occultum</name>
    <dbReference type="NCBI Taxonomy" id="2309"/>
    <lineage>
        <taxon>Archaea</taxon>
        <taxon>Thermoproteota</taxon>
        <taxon>Thermoprotei</taxon>
        <taxon>Desulfurococcales</taxon>
        <taxon>Pyrodictiaceae</taxon>
        <taxon>Pyrodictium</taxon>
    </lineage>
</organism>
<feature type="transmembrane region" description="Helical" evidence="5">
    <location>
        <begin position="126"/>
        <end position="149"/>
    </location>
</feature>
<dbReference type="Proteomes" id="UP000053352">
    <property type="component" value="Unassembled WGS sequence"/>
</dbReference>
<keyword evidence="7" id="KW-1185">Reference proteome</keyword>
<dbReference type="GO" id="GO:0016020">
    <property type="term" value="C:membrane"/>
    <property type="evidence" value="ECO:0007669"/>
    <property type="project" value="UniProtKB-SubCell"/>
</dbReference>